<dbReference type="OMA" id="NCTAMHR"/>
<dbReference type="GO" id="GO:0051642">
    <property type="term" value="P:centrosome localization"/>
    <property type="evidence" value="ECO:0007669"/>
    <property type="project" value="TreeGrafter"/>
</dbReference>
<dbReference type="AlphaFoldDB" id="H2Y4D1"/>
<evidence type="ECO:0000256" key="4">
    <source>
        <dbReference type="ARBA" id="ARBA00022618"/>
    </source>
</evidence>
<evidence type="ECO:0000256" key="3">
    <source>
        <dbReference type="ARBA" id="ARBA00022490"/>
    </source>
</evidence>
<dbReference type="PANTHER" id="PTHR12955">
    <property type="entry name" value="SARCOMA ANTIGEN NY-SAR-95-RELATED"/>
    <property type="match status" value="1"/>
</dbReference>
<protein>
    <recommendedName>
        <fullName evidence="12">Protein asunder</fullName>
    </recommendedName>
</protein>
<dbReference type="InterPro" id="IPR019355">
    <property type="entry name" value="Cell_cycle_regulator_Mat89Bb"/>
</dbReference>
<comment type="subcellular location">
    <subcellularLocation>
        <location evidence="2">Cytoplasm</location>
    </subcellularLocation>
    <subcellularLocation>
        <location evidence="1">Nucleus</location>
    </subcellularLocation>
</comment>
<evidence type="ECO:0000256" key="7">
    <source>
        <dbReference type="ARBA" id="ARBA00023306"/>
    </source>
</evidence>
<accession>H2Y4D1</accession>
<dbReference type="eggNOG" id="KOG3711">
    <property type="taxonomic scope" value="Eukaryota"/>
</dbReference>
<dbReference type="Ensembl" id="ENSCSAVT00000000180.1">
    <property type="protein sequence ID" value="ENSCSAVP00000000179.1"/>
    <property type="gene ID" value="ENSCSAVG00000000101.1"/>
</dbReference>
<evidence type="ECO:0000256" key="5">
    <source>
        <dbReference type="ARBA" id="ARBA00022776"/>
    </source>
</evidence>
<dbReference type="Proteomes" id="UP000007875">
    <property type="component" value="Unassembled WGS sequence"/>
</dbReference>
<name>H2Y4D1_CIOSA</name>
<keyword evidence="3" id="KW-0963">Cytoplasm</keyword>
<dbReference type="Pfam" id="PF10221">
    <property type="entry name" value="Mat89Bb"/>
    <property type="match status" value="1"/>
</dbReference>
<organism evidence="10 11">
    <name type="scientific">Ciona savignyi</name>
    <name type="common">Pacific transparent sea squirt</name>
    <dbReference type="NCBI Taxonomy" id="51511"/>
    <lineage>
        <taxon>Eukaryota</taxon>
        <taxon>Metazoa</taxon>
        <taxon>Chordata</taxon>
        <taxon>Tunicata</taxon>
        <taxon>Ascidiacea</taxon>
        <taxon>Phlebobranchia</taxon>
        <taxon>Cionidae</taxon>
        <taxon>Ciona</taxon>
    </lineage>
</organism>
<evidence type="ECO:0000256" key="2">
    <source>
        <dbReference type="ARBA" id="ARBA00004496"/>
    </source>
</evidence>
<keyword evidence="11" id="KW-1185">Reference proteome</keyword>
<dbReference type="FunCoup" id="H2Y4D1">
    <property type="interactions" value="198"/>
</dbReference>
<dbReference type="GO" id="GO:0051301">
    <property type="term" value="P:cell division"/>
    <property type="evidence" value="ECO:0007669"/>
    <property type="project" value="UniProtKB-KW"/>
</dbReference>
<sequence>MANFSLDHKTVFVLDHGPALAESSKQTVDFDIFSKARPQGVVPLAPVSKSLWTCCTEALCEYSRVVWDIFPGEKFLRYIVSDCSAVALNSWKFDEQSMSHLMTSLASVGPPLRKSECSVIPGLVSAVAALCEATETQQQFLSRNPTSNVHNGKIICITQLKNDSHRRALEGCVADAVTRHNKLAESSSGVLPLSTVELAIVHVKAFGSDCSVTETRHALPSSPGVLVEVHDVKATRHGISIGNRMLNLLQKHYNLSVTSITGIPMKEEQHANSSANYDVLLMHERLGGSGNTAQIKVTDNELTSAMSLKWCTPKINVNELHHCSGAARISPVDVNSRPSLCLTNFLLNGRSVLLEHWQKSESSGNSSKNTHMISCCGSDIFLHALDVYQVPFEDPPSISDGAGGRVTDYRINDFTKVVKKAELLPFGSKLKSIEGDPIELSVKLLNRLSKQWPLVFSKTIVYNMKQVEPLLDIITKENITQEELVDCQRVIYHLISMEKDGTALPVAGSTTRGTNKHKREEQYQSMWSELEGLLRMHSPISTNHKQVLDCLLKCNGKGSEGNPPDDKPEAKFSVTGIYKPQNGDQPIDRINEFHVNVLPSRVSSKDEIFESPESPPPVKKLKVENEMSIRPTKGAQSLLSMWQNHIENQNAQNHVEFYGRITSDSNKARLYPDIEDDNSQPTNSSQDKNIRQ</sequence>
<dbReference type="PANTHER" id="PTHR12955:SF1">
    <property type="entry name" value="INTEGRATOR COMPLEX SUBUNIT 13"/>
    <property type="match status" value="1"/>
</dbReference>
<reference evidence="10" key="2">
    <citation type="submission" date="2025-08" db="UniProtKB">
        <authorList>
            <consortium name="Ensembl"/>
        </authorList>
    </citation>
    <scope>IDENTIFICATION</scope>
</reference>
<proteinExistence type="inferred from homology"/>
<evidence type="ECO:0000256" key="1">
    <source>
        <dbReference type="ARBA" id="ARBA00004123"/>
    </source>
</evidence>
<keyword evidence="7" id="KW-0131">Cell cycle</keyword>
<dbReference type="GO" id="GO:0005737">
    <property type="term" value="C:cytoplasm"/>
    <property type="evidence" value="ECO:0007669"/>
    <property type="project" value="UniProtKB-SubCell"/>
</dbReference>
<keyword evidence="6" id="KW-0539">Nucleus</keyword>
<dbReference type="GeneTree" id="ENSGT00390000002793"/>
<comment type="similarity">
    <text evidence="8">Belongs to the Integrator subunit 13 family.</text>
</comment>
<dbReference type="STRING" id="51511.ENSCSAVP00000000179"/>
<reference evidence="10" key="3">
    <citation type="submission" date="2025-09" db="UniProtKB">
        <authorList>
            <consortium name="Ensembl"/>
        </authorList>
    </citation>
    <scope>IDENTIFICATION</scope>
</reference>
<dbReference type="GO" id="GO:0007346">
    <property type="term" value="P:regulation of mitotic cell cycle"/>
    <property type="evidence" value="ECO:0007669"/>
    <property type="project" value="TreeGrafter"/>
</dbReference>
<reference evidence="11" key="1">
    <citation type="submission" date="2003-08" db="EMBL/GenBank/DDBJ databases">
        <authorList>
            <person name="Birren B."/>
            <person name="Nusbaum C."/>
            <person name="Abebe A."/>
            <person name="Abouelleil A."/>
            <person name="Adekoya E."/>
            <person name="Ait-zahra M."/>
            <person name="Allen N."/>
            <person name="Allen T."/>
            <person name="An P."/>
            <person name="Anderson M."/>
            <person name="Anderson S."/>
            <person name="Arachchi H."/>
            <person name="Armbruster J."/>
            <person name="Bachantsang P."/>
            <person name="Baldwin J."/>
            <person name="Barry A."/>
            <person name="Bayul T."/>
            <person name="Blitshsteyn B."/>
            <person name="Bloom T."/>
            <person name="Blye J."/>
            <person name="Boguslavskiy L."/>
            <person name="Borowsky M."/>
            <person name="Boukhgalter B."/>
            <person name="Brunache A."/>
            <person name="Butler J."/>
            <person name="Calixte N."/>
            <person name="Calvo S."/>
            <person name="Camarata J."/>
            <person name="Campo K."/>
            <person name="Chang J."/>
            <person name="Cheshatsang Y."/>
            <person name="Citroen M."/>
            <person name="Collymore A."/>
            <person name="Considine T."/>
            <person name="Cook A."/>
            <person name="Cooke P."/>
            <person name="Corum B."/>
            <person name="Cuomo C."/>
            <person name="David R."/>
            <person name="Dawoe T."/>
            <person name="Degray S."/>
            <person name="Dodge S."/>
            <person name="Dooley K."/>
            <person name="Dorje P."/>
            <person name="Dorjee K."/>
            <person name="Dorris L."/>
            <person name="Duffey N."/>
            <person name="Dupes A."/>
            <person name="Elkins T."/>
            <person name="Engels R."/>
            <person name="Erickson J."/>
            <person name="Farina A."/>
            <person name="Faro S."/>
            <person name="Ferreira P."/>
            <person name="Fischer H."/>
            <person name="Fitzgerald M."/>
            <person name="Foley K."/>
            <person name="Gage D."/>
            <person name="Galagan J."/>
            <person name="Gearin G."/>
            <person name="Gnerre S."/>
            <person name="Gnirke A."/>
            <person name="Goyette A."/>
            <person name="Graham J."/>
            <person name="Grandbois E."/>
            <person name="Gyaltsen K."/>
            <person name="Hafez N."/>
            <person name="Hagopian D."/>
            <person name="Hagos B."/>
            <person name="Hall J."/>
            <person name="Hatcher B."/>
            <person name="Heller A."/>
            <person name="Higgins H."/>
            <person name="Honan T."/>
            <person name="Horn A."/>
            <person name="Houde N."/>
            <person name="Hughes L."/>
            <person name="Hulme W."/>
            <person name="Husby E."/>
            <person name="Iliev I."/>
            <person name="Jaffe D."/>
            <person name="Jones C."/>
            <person name="Kamal M."/>
            <person name="Kamat A."/>
            <person name="Kamvysselis M."/>
            <person name="Karlsson E."/>
            <person name="Kells C."/>
            <person name="Kieu A."/>
            <person name="Kisner P."/>
            <person name="Kodira C."/>
            <person name="Kulbokas E."/>
            <person name="Labutti K."/>
            <person name="Lama D."/>
            <person name="Landers T."/>
            <person name="Leger J."/>
            <person name="Levine S."/>
            <person name="Lewis D."/>
            <person name="Lewis T."/>
            <person name="Lindblad-toh K."/>
            <person name="Liu X."/>
            <person name="Lokyitsang T."/>
            <person name="Lokyitsang Y."/>
            <person name="Lucien O."/>
            <person name="Lui A."/>
            <person name="Ma L.J."/>
            <person name="Mabbitt R."/>
            <person name="Macdonald J."/>
            <person name="Maclean C."/>
            <person name="Major J."/>
            <person name="Manning J."/>
            <person name="Marabella R."/>
            <person name="Maru K."/>
            <person name="Matthews C."/>
            <person name="Mauceli E."/>
            <person name="Mccarthy M."/>
            <person name="Mcdonough S."/>
            <person name="Mcghee T."/>
            <person name="Meldrim J."/>
            <person name="Meneus L."/>
            <person name="Mesirov J."/>
            <person name="Mihalev A."/>
            <person name="Mihova T."/>
            <person name="Mikkelsen T."/>
            <person name="Mlenga V."/>
            <person name="Moru K."/>
            <person name="Mozes J."/>
            <person name="Mulrain L."/>
            <person name="Munson G."/>
            <person name="Naylor J."/>
            <person name="Newes C."/>
            <person name="Nguyen C."/>
            <person name="Nguyen N."/>
            <person name="Nguyen T."/>
            <person name="Nicol R."/>
            <person name="Nielsen C."/>
            <person name="Nizzari M."/>
            <person name="Norbu C."/>
            <person name="Norbu N."/>
            <person name="O'donnell P."/>
            <person name="Okoawo O."/>
            <person name="O'leary S."/>
            <person name="Omotosho B."/>
            <person name="O'neill K."/>
            <person name="Osman S."/>
            <person name="Parker S."/>
            <person name="Perrin D."/>
            <person name="Phunkhang P."/>
            <person name="Piqani B."/>
            <person name="Purcell S."/>
            <person name="Rachupka T."/>
            <person name="Ramasamy U."/>
            <person name="Rameau R."/>
            <person name="Ray V."/>
            <person name="Raymond C."/>
            <person name="Retta R."/>
            <person name="Richardson S."/>
            <person name="Rise C."/>
            <person name="Rodriguez J."/>
            <person name="Rogers J."/>
            <person name="Rogov P."/>
            <person name="Rutman M."/>
            <person name="Schupbach R."/>
            <person name="Seaman C."/>
            <person name="Settipalli S."/>
            <person name="Sharpe T."/>
            <person name="Sheridan J."/>
            <person name="Sherpa N."/>
            <person name="Shi J."/>
            <person name="Smirnov S."/>
            <person name="Smith C."/>
            <person name="Sougnez C."/>
            <person name="Spencer B."/>
            <person name="Stalker J."/>
            <person name="Stange-thomann N."/>
            <person name="Stavropoulos S."/>
            <person name="Stetson K."/>
            <person name="Stone C."/>
            <person name="Stone S."/>
            <person name="Stubbs M."/>
            <person name="Talamas J."/>
            <person name="Tchuinga P."/>
            <person name="Tenzing P."/>
            <person name="Tesfaye S."/>
            <person name="Theodore J."/>
            <person name="Thoulutsang Y."/>
            <person name="Topham K."/>
            <person name="Towey S."/>
            <person name="Tsamla T."/>
            <person name="Tsomo N."/>
            <person name="Vallee D."/>
            <person name="Vassiliev H."/>
            <person name="Venkataraman V."/>
            <person name="Vinson J."/>
            <person name="Vo A."/>
            <person name="Wade C."/>
            <person name="Wang S."/>
            <person name="Wangchuk T."/>
            <person name="Wangdi T."/>
            <person name="Whittaker C."/>
            <person name="Wilkinson J."/>
            <person name="Wu Y."/>
            <person name="Wyman D."/>
            <person name="Yadav S."/>
            <person name="Yang S."/>
            <person name="Yang X."/>
            <person name="Yeager S."/>
            <person name="Yee E."/>
            <person name="Young G."/>
            <person name="Zainoun J."/>
            <person name="Zembeck L."/>
            <person name="Zimmer A."/>
            <person name="Zody M."/>
            <person name="Lander E."/>
        </authorList>
    </citation>
    <scope>NUCLEOTIDE SEQUENCE [LARGE SCALE GENOMIC DNA]</scope>
</reference>
<feature type="compositionally biased region" description="Polar residues" evidence="9">
    <location>
        <begin position="679"/>
        <end position="692"/>
    </location>
</feature>
<keyword evidence="4" id="KW-0132">Cell division</keyword>
<evidence type="ECO:0000313" key="11">
    <source>
        <dbReference type="Proteomes" id="UP000007875"/>
    </source>
</evidence>
<evidence type="ECO:0000256" key="8">
    <source>
        <dbReference type="ARBA" id="ARBA00061603"/>
    </source>
</evidence>
<keyword evidence="5" id="KW-0498">Mitosis</keyword>
<evidence type="ECO:0008006" key="12">
    <source>
        <dbReference type="Google" id="ProtNLM"/>
    </source>
</evidence>
<evidence type="ECO:0000256" key="9">
    <source>
        <dbReference type="SAM" id="MobiDB-lite"/>
    </source>
</evidence>
<feature type="region of interest" description="Disordered" evidence="9">
    <location>
        <begin position="669"/>
        <end position="692"/>
    </location>
</feature>
<evidence type="ECO:0000256" key="6">
    <source>
        <dbReference type="ARBA" id="ARBA00023242"/>
    </source>
</evidence>
<dbReference type="InParanoid" id="H2Y4D1"/>
<dbReference type="GO" id="GO:0032039">
    <property type="term" value="C:integrator complex"/>
    <property type="evidence" value="ECO:0007669"/>
    <property type="project" value="TreeGrafter"/>
</dbReference>
<evidence type="ECO:0000313" key="10">
    <source>
        <dbReference type="Ensembl" id="ENSCSAVP00000000179.1"/>
    </source>
</evidence>